<sequence>MNRDRPASQNFGQLPGLSLSYGYQPVMSCCGPDHPMMMTDFDDMRYAHPWVPPFGQF</sequence>
<dbReference type="AlphaFoldDB" id="B7QER4"/>
<dbReference type="Proteomes" id="UP000001555">
    <property type="component" value="Unassembled WGS sequence"/>
</dbReference>
<dbReference type="InParanoid" id="B7QER4"/>
<dbReference type="VEuPathDB" id="VectorBase:ISCI011888"/>
<evidence type="ECO:0000313" key="1">
    <source>
        <dbReference type="EMBL" id="EEC17336.1"/>
    </source>
</evidence>
<reference evidence="1 3" key="1">
    <citation type="submission" date="2008-03" db="EMBL/GenBank/DDBJ databases">
        <title>Annotation of Ixodes scapularis.</title>
        <authorList>
            <consortium name="Ixodes scapularis Genome Project Consortium"/>
            <person name="Caler E."/>
            <person name="Hannick L.I."/>
            <person name="Bidwell S."/>
            <person name="Joardar V."/>
            <person name="Thiagarajan M."/>
            <person name="Amedeo P."/>
            <person name="Galinsky K.J."/>
            <person name="Schobel S."/>
            <person name="Inman J."/>
            <person name="Hostetler J."/>
            <person name="Miller J."/>
            <person name="Hammond M."/>
            <person name="Megy K."/>
            <person name="Lawson D."/>
            <person name="Kodira C."/>
            <person name="Sutton G."/>
            <person name="Meyer J."/>
            <person name="Hill C.A."/>
            <person name="Birren B."/>
            <person name="Nene V."/>
            <person name="Collins F."/>
            <person name="Alarcon-Chaidez F."/>
            <person name="Wikel S."/>
            <person name="Strausberg R."/>
        </authorList>
    </citation>
    <scope>NUCLEOTIDE SEQUENCE [LARGE SCALE GENOMIC DNA]</scope>
    <source>
        <strain evidence="3">Wikel</strain>
        <strain evidence="1">Wikel colony</strain>
    </source>
</reference>
<dbReference type="EnsemblMetazoa" id="ISCW011888-RA">
    <property type="protein sequence ID" value="ISCW011888-PA"/>
    <property type="gene ID" value="ISCW011888"/>
</dbReference>
<reference evidence="2" key="2">
    <citation type="submission" date="2020-05" db="UniProtKB">
        <authorList>
            <consortium name="EnsemblMetazoa"/>
        </authorList>
    </citation>
    <scope>IDENTIFICATION</scope>
    <source>
        <strain evidence="2">wikel</strain>
    </source>
</reference>
<accession>B7QER4</accession>
<evidence type="ECO:0000313" key="3">
    <source>
        <dbReference type="Proteomes" id="UP000001555"/>
    </source>
</evidence>
<dbReference type="VEuPathDB" id="VectorBase:ISCW011888"/>
<dbReference type="HOGENOM" id="CLU_2998777_0_0_1"/>
<evidence type="ECO:0000313" key="2">
    <source>
        <dbReference type="EnsemblMetazoa" id="ISCW011888-PA"/>
    </source>
</evidence>
<proteinExistence type="predicted"/>
<dbReference type="EMBL" id="DS922049">
    <property type="protein sequence ID" value="EEC17336.1"/>
    <property type="molecule type" value="Genomic_DNA"/>
</dbReference>
<protein>
    <submittedName>
        <fullName evidence="1 2">Uncharacterized protein</fullName>
    </submittedName>
</protein>
<dbReference type="PaxDb" id="6945-B7QER4"/>
<organism>
    <name type="scientific">Ixodes scapularis</name>
    <name type="common">Black-legged tick</name>
    <name type="synonym">Deer tick</name>
    <dbReference type="NCBI Taxonomy" id="6945"/>
    <lineage>
        <taxon>Eukaryota</taxon>
        <taxon>Metazoa</taxon>
        <taxon>Ecdysozoa</taxon>
        <taxon>Arthropoda</taxon>
        <taxon>Chelicerata</taxon>
        <taxon>Arachnida</taxon>
        <taxon>Acari</taxon>
        <taxon>Parasitiformes</taxon>
        <taxon>Ixodida</taxon>
        <taxon>Ixodoidea</taxon>
        <taxon>Ixodidae</taxon>
        <taxon>Ixodinae</taxon>
        <taxon>Ixodes</taxon>
    </lineage>
</organism>
<dbReference type="EMBL" id="ABJB010303973">
    <property type="status" value="NOT_ANNOTATED_CDS"/>
    <property type="molecule type" value="Genomic_DNA"/>
</dbReference>
<keyword evidence="3" id="KW-1185">Reference proteome</keyword>
<name>B7QER4_IXOSC</name>
<gene>
    <name evidence="1" type="ORF">IscW_ISCW011888</name>
</gene>